<feature type="transmembrane region" description="Helical" evidence="1">
    <location>
        <begin position="241"/>
        <end position="266"/>
    </location>
</feature>
<dbReference type="EMBL" id="MGHY01000018">
    <property type="protein sequence ID" value="OGM79277.1"/>
    <property type="molecule type" value="Genomic_DNA"/>
</dbReference>
<evidence type="ECO:0000256" key="1">
    <source>
        <dbReference type="SAM" id="Phobius"/>
    </source>
</evidence>
<feature type="domain" description="Glycosyltransferase 2-like" evidence="2">
    <location>
        <begin position="3"/>
        <end position="174"/>
    </location>
</feature>
<accession>A0A1F8CSG3</accession>
<dbReference type="AlphaFoldDB" id="A0A1F8CSG3"/>
<evidence type="ECO:0000259" key="2">
    <source>
        <dbReference type="Pfam" id="PF00535"/>
    </source>
</evidence>
<keyword evidence="1" id="KW-0472">Membrane</keyword>
<dbReference type="PANTHER" id="PTHR43179:SF11">
    <property type="entry name" value="GLYCOSYL TRANSFERASE"/>
    <property type="match status" value="1"/>
</dbReference>
<protein>
    <recommendedName>
        <fullName evidence="2">Glycosyltransferase 2-like domain-containing protein</fullName>
    </recommendedName>
</protein>
<dbReference type="STRING" id="1802538.A2382_00640"/>
<dbReference type="PANTHER" id="PTHR43179">
    <property type="entry name" value="RHAMNOSYLTRANSFERASE WBBL"/>
    <property type="match status" value="1"/>
</dbReference>
<dbReference type="InterPro" id="IPR001173">
    <property type="entry name" value="Glyco_trans_2-like"/>
</dbReference>
<dbReference type="CDD" id="cd04186">
    <property type="entry name" value="GT_2_like_c"/>
    <property type="match status" value="1"/>
</dbReference>
<dbReference type="Pfam" id="PF00535">
    <property type="entry name" value="Glycos_transf_2"/>
    <property type="match status" value="1"/>
</dbReference>
<gene>
    <name evidence="3" type="ORF">A2382_00640</name>
</gene>
<sequence>MVSVIIVNWNGGVVFGDCLKHLSLISYPTWELIVVDNGSTDDSLKYLRDYKNLRRIVSNKKNMGFAGGNNLGYKYAKGDYVLLLNNDTKVSREFLTKMVEKMESDQMIGVLQPKIEIMDLRGYLDNCGSYLTWSGFLQHWGYMSKDGLEFEKEADVFSTKGACMLIRKEIIEKVGLFDDDFGSYFEESDFCWRVWLSGKKVRYFPDVKIYHKVGFTSKKMDQVRVNLVSSRNRITSLIKNLGLLSLIWMLPIHLTLVMLLGFYYLVKLSPRKSWMMFGAIWENLIRFPVSIKKRNMIQRKRQVSDKELFSIIMKPFSLKEMLRHFLKVEKNFE</sequence>
<dbReference type="Gene3D" id="3.90.550.10">
    <property type="entry name" value="Spore Coat Polysaccharide Biosynthesis Protein SpsA, Chain A"/>
    <property type="match status" value="1"/>
</dbReference>
<proteinExistence type="predicted"/>
<keyword evidence="1" id="KW-1133">Transmembrane helix</keyword>
<reference evidence="3 4" key="1">
    <citation type="journal article" date="2016" name="Nat. Commun.">
        <title>Thousands of microbial genomes shed light on interconnected biogeochemical processes in an aquifer system.</title>
        <authorList>
            <person name="Anantharaman K."/>
            <person name="Brown C.T."/>
            <person name="Hug L.A."/>
            <person name="Sharon I."/>
            <person name="Castelle C.J."/>
            <person name="Probst A.J."/>
            <person name="Thomas B.C."/>
            <person name="Singh A."/>
            <person name="Wilkins M.J."/>
            <person name="Karaoz U."/>
            <person name="Brodie E.L."/>
            <person name="Williams K.H."/>
            <person name="Hubbard S.S."/>
            <person name="Banfield J.F."/>
        </authorList>
    </citation>
    <scope>NUCLEOTIDE SEQUENCE [LARGE SCALE GENOMIC DNA]</scope>
</reference>
<evidence type="ECO:0000313" key="4">
    <source>
        <dbReference type="Proteomes" id="UP000178999"/>
    </source>
</evidence>
<dbReference type="InterPro" id="IPR029044">
    <property type="entry name" value="Nucleotide-diphossugar_trans"/>
</dbReference>
<dbReference type="Proteomes" id="UP000178999">
    <property type="component" value="Unassembled WGS sequence"/>
</dbReference>
<evidence type="ECO:0000313" key="3">
    <source>
        <dbReference type="EMBL" id="OGM79277.1"/>
    </source>
</evidence>
<name>A0A1F8CSG3_9BACT</name>
<comment type="caution">
    <text evidence="3">The sequence shown here is derived from an EMBL/GenBank/DDBJ whole genome shotgun (WGS) entry which is preliminary data.</text>
</comment>
<dbReference type="SUPFAM" id="SSF53448">
    <property type="entry name" value="Nucleotide-diphospho-sugar transferases"/>
    <property type="match status" value="1"/>
</dbReference>
<keyword evidence="1" id="KW-0812">Transmembrane</keyword>
<organism evidence="3 4">
    <name type="scientific">Candidatus Woesebacteria bacterium RIFOXYB1_FULL_38_16</name>
    <dbReference type="NCBI Taxonomy" id="1802538"/>
    <lineage>
        <taxon>Bacteria</taxon>
        <taxon>Candidatus Woeseibacteriota</taxon>
    </lineage>
</organism>